<feature type="compositionally biased region" description="Polar residues" evidence="1">
    <location>
        <begin position="18"/>
        <end position="36"/>
    </location>
</feature>
<reference evidence="2" key="1">
    <citation type="journal article" date="2020" name="Nat. Commun.">
        <title>Large-scale genome sequencing of mycorrhizal fungi provides insights into the early evolution of symbiotic traits.</title>
        <authorList>
            <person name="Miyauchi S."/>
            <person name="Kiss E."/>
            <person name="Kuo A."/>
            <person name="Drula E."/>
            <person name="Kohler A."/>
            <person name="Sanchez-Garcia M."/>
            <person name="Morin E."/>
            <person name="Andreopoulos B."/>
            <person name="Barry K.W."/>
            <person name="Bonito G."/>
            <person name="Buee M."/>
            <person name="Carver A."/>
            <person name="Chen C."/>
            <person name="Cichocki N."/>
            <person name="Clum A."/>
            <person name="Culley D."/>
            <person name="Crous P.W."/>
            <person name="Fauchery L."/>
            <person name="Girlanda M."/>
            <person name="Hayes R.D."/>
            <person name="Keri Z."/>
            <person name="LaButti K."/>
            <person name="Lipzen A."/>
            <person name="Lombard V."/>
            <person name="Magnuson J."/>
            <person name="Maillard F."/>
            <person name="Murat C."/>
            <person name="Nolan M."/>
            <person name="Ohm R.A."/>
            <person name="Pangilinan J."/>
            <person name="Pereira M.F."/>
            <person name="Perotto S."/>
            <person name="Peter M."/>
            <person name="Pfister S."/>
            <person name="Riley R."/>
            <person name="Sitrit Y."/>
            <person name="Stielow J.B."/>
            <person name="Szollosi G."/>
            <person name="Zifcakova L."/>
            <person name="Stursova M."/>
            <person name="Spatafora J.W."/>
            <person name="Tedersoo L."/>
            <person name="Vaario L.M."/>
            <person name="Yamada A."/>
            <person name="Yan M."/>
            <person name="Wang P."/>
            <person name="Xu J."/>
            <person name="Bruns T."/>
            <person name="Baldrian P."/>
            <person name="Vilgalys R."/>
            <person name="Dunand C."/>
            <person name="Henrissat B."/>
            <person name="Grigoriev I.V."/>
            <person name="Hibbett D."/>
            <person name="Nagy L.G."/>
            <person name="Martin F.M."/>
        </authorList>
    </citation>
    <scope>NUCLEOTIDE SEQUENCE</scope>
    <source>
        <strain evidence="2">UH-Tt-Lm1</strain>
    </source>
</reference>
<proteinExistence type="predicted"/>
<reference evidence="2" key="2">
    <citation type="submission" date="2020-11" db="EMBL/GenBank/DDBJ databases">
        <authorList>
            <consortium name="DOE Joint Genome Institute"/>
            <person name="Kuo A."/>
            <person name="Miyauchi S."/>
            <person name="Kiss E."/>
            <person name="Drula E."/>
            <person name="Kohler A."/>
            <person name="Sanchez-Garcia M."/>
            <person name="Andreopoulos B."/>
            <person name="Barry K.W."/>
            <person name="Bonito G."/>
            <person name="Buee M."/>
            <person name="Carver A."/>
            <person name="Chen C."/>
            <person name="Cichocki N."/>
            <person name="Clum A."/>
            <person name="Culley D."/>
            <person name="Crous P.W."/>
            <person name="Fauchery L."/>
            <person name="Girlanda M."/>
            <person name="Hayes R."/>
            <person name="Keri Z."/>
            <person name="Labutti K."/>
            <person name="Lipzen A."/>
            <person name="Lombard V."/>
            <person name="Magnuson J."/>
            <person name="Maillard F."/>
            <person name="Morin E."/>
            <person name="Murat C."/>
            <person name="Nolan M."/>
            <person name="Ohm R."/>
            <person name="Pangilinan J."/>
            <person name="Pereira M."/>
            <person name="Perotto S."/>
            <person name="Peter M."/>
            <person name="Riley R."/>
            <person name="Sitrit Y."/>
            <person name="Stielow B."/>
            <person name="Szollosi G."/>
            <person name="Zifcakova L."/>
            <person name="Stursova M."/>
            <person name="Spatafora J.W."/>
            <person name="Tedersoo L."/>
            <person name="Vaario L.-M."/>
            <person name="Yamada A."/>
            <person name="Yan M."/>
            <person name="Wang P."/>
            <person name="Xu J."/>
            <person name="Bruns T."/>
            <person name="Baldrian P."/>
            <person name="Vilgalys R."/>
            <person name="Henrissat B."/>
            <person name="Grigoriev I.V."/>
            <person name="Hibbett D."/>
            <person name="Nagy L.G."/>
            <person name="Martin F.M."/>
        </authorList>
    </citation>
    <scope>NUCLEOTIDE SEQUENCE</scope>
    <source>
        <strain evidence="2">UH-Tt-Lm1</strain>
    </source>
</reference>
<organism evidence="2 3">
    <name type="scientific">Thelephora terrestris</name>
    <dbReference type="NCBI Taxonomy" id="56493"/>
    <lineage>
        <taxon>Eukaryota</taxon>
        <taxon>Fungi</taxon>
        <taxon>Dikarya</taxon>
        <taxon>Basidiomycota</taxon>
        <taxon>Agaricomycotina</taxon>
        <taxon>Agaricomycetes</taxon>
        <taxon>Thelephorales</taxon>
        <taxon>Thelephoraceae</taxon>
        <taxon>Thelephora</taxon>
    </lineage>
</organism>
<accession>A0A9P6L4Q6</accession>
<dbReference type="AlphaFoldDB" id="A0A9P6L4Q6"/>
<protein>
    <submittedName>
        <fullName evidence="2">Uncharacterized protein</fullName>
    </submittedName>
</protein>
<gene>
    <name evidence="2" type="ORF">BJ322DRAFT_1009100</name>
</gene>
<feature type="region of interest" description="Disordered" evidence="1">
    <location>
        <begin position="1"/>
        <end position="46"/>
    </location>
</feature>
<dbReference type="Proteomes" id="UP000736335">
    <property type="component" value="Unassembled WGS sequence"/>
</dbReference>
<comment type="caution">
    <text evidence="2">The sequence shown here is derived from an EMBL/GenBank/DDBJ whole genome shotgun (WGS) entry which is preliminary data.</text>
</comment>
<dbReference type="EMBL" id="WIUZ02000011">
    <property type="protein sequence ID" value="KAF9782654.1"/>
    <property type="molecule type" value="Genomic_DNA"/>
</dbReference>
<evidence type="ECO:0000313" key="2">
    <source>
        <dbReference type="EMBL" id="KAF9782654.1"/>
    </source>
</evidence>
<keyword evidence="3" id="KW-1185">Reference proteome</keyword>
<evidence type="ECO:0000313" key="3">
    <source>
        <dbReference type="Proteomes" id="UP000736335"/>
    </source>
</evidence>
<name>A0A9P6L4Q6_9AGAM</name>
<sequence length="129" mass="14788">MAPPAPVTAPAKRRGPQRPSTSTLVIRRNNSFSAGRNQPKREILPPSSKDLLYDVSKKSRMARAAKDNLNTEQLTFCSELLSELHRKQCWAIASPFYERYVQLDSFDRNFFRPLLFVGWVSLNILTYLS</sequence>
<evidence type="ECO:0000256" key="1">
    <source>
        <dbReference type="SAM" id="MobiDB-lite"/>
    </source>
</evidence>
<dbReference type="OrthoDB" id="784962at2759"/>